<keyword evidence="2" id="KW-0472">Membrane</keyword>
<evidence type="ECO:0000256" key="1">
    <source>
        <dbReference type="SAM" id="Coils"/>
    </source>
</evidence>
<dbReference type="KEGG" id="gbc:GbCGDNIH3_7057"/>
<organism evidence="3 4">
    <name type="scientific">Granulibacter bethesdensis</name>
    <dbReference type="NCBI Taxonomy" id="364410"/>
    <lineage>
        <taxon>Bacteria</taxon>
        <taxon>Pseudomonadati</taxon>
        <taxon>Pseudomonadota</taxon>
        <taxon>Alphaproteobacteria</taxon>
        <taxon>Acetobacterales</taxon>
        <taxon>Acetobacteraceae</taxon>
        <taxon>Granulibacter</taxon>
    </lineage>
</organism>
<keyword evidence="2" id="KW-0812">Transmembrane</keyword>
<sequence length="77" mass="8681">MSETIDILQAETQIERALQETRKFIAEREKLMAEREKLMAEAAKLDRDRKMSPIAILTSLLGVLIGAAVTIITQLVR</sequence>
<name>A0AAN0RE47_9PROT</name>
<evidence type="ECO:0000313" key="4">
    <source>
        <dbReference type="Proteomes" id="UP000019438"/>
    </source>
</evidence>
<protein>
    <submittedName>
        <fullName evidence="3">Uncharacterized protein</fullName>
    </submittedName>
</protein>
<accession>A0AAN0RE47</accession>
<dbReference type="EMBL" id="CP003181">
    <property type="protein sequence ID" value="AHJ63251.1"/>
    <property type="molecule type" value="Genomic_DNA"/>
</dbReference>
<keyword evidence="1" id="KW-0175">Coiled coil</keyword>
<dbReference type="AlphaFoldDB" id="A0AAN0RE47"/>
<feature type="transmembrane region" description="Helical" evidence="2">
    <location>
        <begin position="54"/>
        <end position="76"/>
    </location>
</feature>
<proteinExistence type="predicted"/>
<dbReference type="Proteomes" id="UP000019438">
    <property type="component" value="Chromosome"/>
</dbReference>
<gene>
    <name evidence="3" type="ORF">GbCGDNIH3_7057</name>
</gene>
<reference evidence="4" key="1">
    <citation type="submission" date="2012-06" db="EMBL/GenBank/DDBJ databases">
        <title>Genome analysis of multiple Granulibacter bethesdensis isolates demonstrates substantial genome diversity.</title>
        <authorList>
            <person name="Greenberg D.E."/>
            <person name="Porcella S.F."/>
            <person name="Zarember K."/>
            <person name="Zelazny A.M."/>
            <person name="Bruno D."/>
            <person name="Martens C."/>
            <person name="Barbian K.D."/>
            <person name="Jaske E."/>
            <person name="Holland S.M."/>
        </authorList>
    </citation>
    <scope>NUCLEOTIDE SEQUENCE [LARGE SCALE GENOMIC DNA]</scope>
    <source>
        <strain evidence="4">CGDNIH3</strain>
    </source>
</reference>
<keyword evidence="2" id="KW-1133">Transmembrane helix</keyword>
<evidence type="ECO:0000313" key="3">
    <source>
        <dbReference type="EMBL" id="AHJ63251.1"/>
    </source>
</evidence>
<feature type="coiled-coil region" evidence="1">
    <location>
        <begin position="14"/>
        <end position="48"/>
    </location>
</feature>
<dbReference type="RefSeq" id="WP_025286814.1">
    <property type="nucleotide sequence ID" value="NZ_CP003181.2"/>
</dbReference>
<evidence type="ECO:0000256" key="2">
    <source>
        <dbReference type="SAM" id="Phobius"/>
    </source>
</evidence>